<evidence type="ECO:0000313" key="1">
    <source>
        <dbReference type="EMBL" id="CDM95344.1"/>
    </source>
</evidence>
<keyword evidence="2" id="KW-1185">Reference proteome</keyword>
<dbReference type="AlphaFoldDB" id="A0A9P1KFL6"/>
<gene>
    <name evidence="1" type="ORF">ARTHRO_30612</name>
</gene>
<sequence length="18" mass="2065">MDDLLLTDQGHQTKSFDT</sequence>
<dbReference type="EMBL" id="FO818640">
    <property type="protein sequence ID" value="CDM95344.1"/>
    <property type="molecule type" value="Genomic_DNA"/>
</dbReference>
<protein>
    <submittedName>
        <fullName evidence="1">Uncharacterized protein</fullName>
    </submittedName>
</protein>
<evidence type="ECO:0000313" key="2">
    <source>
        <dbReference type="Proteomes" id="UP000032946"/>
    </source>
</evidence>
<organism evidence="1 2">
    <name type="scientific">Limnospira indica PCC 8005</name>
    <dbReference type="NCBI Taxonomy" id="376219"/>
    <lineage>
        <taxon>Bacteria</taxon>
        <taxon>Bacillati</taxon>
        <taxon>Cyanobacteriota</taxon>
        <taxon>Cyanophyceae</taxon>
        <taxon>Oscillatoriophycideae</taxon>
        <taxon>Oscillatoriales</taxon>
        <taxon>Sirenicapillariaceae</taxon>
        <taxon>Limnospira</taxon>
    </lineage>
</organism>
<proteinExistence type="predicted"/>
<name>A0A9P1KFL6_9CYAN</name>
<dbReference type="Proteomes" id="UP000032946">
    <property type="component" value="Chromosome"/>
</dbReference>
<reference evidence="1 2" key="1">
    <citation type="submission" date="2014-02" db="EMBL/GenBank/DDBJ databases">
        <authorList>
            <person name="Genoscope - CEA"/>
        </authorList>
    </citation>
    <scope>NUCLEOTIDE SEQUENCE [LARGE SCALE GENOMIC DNA]</scope>
    <source>
        <strain evidence="1 2">PCC 8005</strain>
    </source>
</reference>
<accession>A0A9P1KFL6</accession>